<organism evidence="8 9">
    <name type="scientific">Plasmodium gaboni</name>
    <dbReference type="NCBI Taxonomy" id="647221"/>
    <lineage>
        <taxon>Eukaryota</taxon>
        <taxon>Sar</taxon>
        <taxon>Alveolata</taxon>
        <taxon>Apicomplexa</taxon>
        <taxon>Aconoidasida</taxon>
        <taxon>Haemosporida</taxon>
        <taxon>Plasmodiidae</taxon>
        <taxon>Plasmodium</taxon>
        <taxon>Plasmodium (Laverania)</taxon>
    </lineage>
</organism>
<protein>
    <submittedName>
        <fullName evidence="8">Transcription initiation factor TFIID subunit 7, putative</fullName>
    </submittedName>
</protein>
<feature type="compositionally biased region" description="Low complexity" evidence="6">
    <location>
        <begin position="98"/>
        <end position="111"/>
    </location>
</feature>
<evidence type="ECO:0000313" key="8">
    <source>
        <dbReference type="EMBL" id="SOV14334.1"/>
    </source>
</evidence>
<evidence type="ECO:0000256" key="6">
    <source>
        <dbReference type="SAM" id="MobiDB-lite"/>
    </source>
</evidence>
<accession>A0ABY1UMK8</accession>
<dbReference type="Proteomes" id="UP000831156">
    <property type="component" value="Chromosome 9"/>
</dbReference>
<comment type="similarity">
    <text evidence="2">Belongs to the TAF7 family.</text>
</comment>
<evidence type="ECO:0000256" key="3">
    <source>
        <dbReference type="ARBA" id="ARBA00023015"/>
    </source>
</evidence>
<keyword evidence="3" id="KW-0805">Transcription regulation</keyword>
<evidence type="ECO:0000256" key="1">
    <source>
        <dbReference type="ARBA" id="ARBA00004123"/>
    </source>
</evidence>
<keyword evidence="5" id="KW-0539">Nucleus</keyword>
<keyword evidence="9" id="KW-1185">Reference proteome</keyword>
<feature type="compositionally biased region" description="Low complexity" evidence="6">
    <location>
        <begin position="120"/>
        <end position="135"/>
    </location>
</feature>
<dbReference type="SMART" id="SM01370">
    <property type="entry name" value="TAFII55_N"/>
    <property type="match status" value="1"/>
</dbReference>
<reference evidence="8" key="1">
    <citation type="submission" date="2016-09" db="EMBL/GenBank/DDBJ databases">
        <authorList>
            <consortium name="Pathogen Informatics"/>
            <person name="Sun Q."/>
            <person name="Inoue M."/>
        </authorList>
    </citation>
    <scope>NUCLEOTIDE SEQUENCE</scope>
</reference>
<gene>
    <name evidence="8" type="ORF">PGABG01_0926400</name>
</gene>
<evidence type="ECO:0000256" key="5">
    <source>
        <dbReference type="ARBA" id="ARBA00023242"/>
    </source>
</evidence>
<evidence type="ECO:0000259" key="7">
    <source>
        <dbReference type="SMART" id="SM01370"/>
    </source>
</evidence>
<feature type="compositionally biased region" description="Basic and acidic residues" evidence="6">
    <location>
        <begin position="83"/>
        <end position="97"/>
    </location>
</feature>
<evidence type="ECO:0000256" key="4">
    <source>
        <dbReference type="ARBA" id="ARBA00023163"/>
    </source>
</evidence>
<dbReference type="EMBL" id="LT969432">
    <property type="protein sequence ID" value="SOV14334.1"/>
    <property type="molecule type" value="Genomic_DNA"/>
</dbReference>
<dbReference type="Pfam" id="PF04658">
    <property type="entry name" value="TAFII55_N"/>
    <property type="match status" value="1"/>
</dbReference>
<dbReference type="InterPro" id="IPR006751">
    <property type="entry name" value="TAFII55_prot_cons_reg"/>
</dbReference>
<dbReference type="PANTHER" id="PTHR12228:SF0">
    <property type="entry name" value="TATA-BOX BINDING PROTEIN ASSOCIATED FACTOR 7"/>
    <property type="match status" value="1"/>
</dbReference>
<name>A0ABY1UMK8_9APIC</name>
<evidence type="ECO:0000313" key="9">
    <source>
        <dbReference type="Proteomes" id="UP000831156"/>
    </source>
</evidence>
<feature type="domain" description="TAFII55 protein conserved region" evidence="7">
    <location>
        <begin position="154"/>
        <end position="304"/>
    </location>
</feature>
<comment type="subcellular location">
    <subcellularLocation>
        <location evidence="1">Nucleus</location>
    </subcellularLocation>
</comment>
<dbReference type="CDD" id="cd08047">
    <property type="entry name" value="TAF7"/>
    <property type="match status" value="1"/>
</dbReference>
<proteinExistence type="inferred from homology"/>
<sequence length="395" mass="46635">MEKNKKESTIKISLNINTKLNDTYLDEQNDIINEAPIKNNNKEIIHSLNLIENIRHGTFDYKDLKEVYFMNDNDLFSMLNDKKASEEKGKGNKEDPHNNNNNIDNKICNNDKVSDKNKNSRNNNNDINIENEGDKNYNFNINNETNIFVVDNDVDKVCIIRFPFSVSKEIKKYLLQKNLDIVIQPTTLLNSRFFLIHFKNINKKFHGILLELSTHIEIHKTLDRNNLYKANDVSQMIYVYEHSTNSKELLKKFINNNFELCTGISNKLNHFNFQNHTKLFKYHDIFFAEKLIYEYLNTPFYDYYDLYVKTFNEMHNHIIMEKENNNKQNEIVEETTDLATIIGSLDNSYNIMNIIEKQDGDIDFEALLSYDIEKDNYESDISDLLLGGTYYLQKK</sequence>
<evidence type="ECO:0000256" key="2">
    <source>
        <dbReference type="ARBA" id="ARBA00009368"/>
    </source>
</evidence>
<keyword evidence="4" id="KW-0804">Transcription</keyword>
<feature type="region of interest" description="Disordered" evidence="6">
    <location>
        <begin position="83"/>
        <end position="135"/>
    </location>
</feature>
<dbReference type="InterPro" id="IPR037817">
    <property type="entry name" value="TAF7"/>
</dbReference>
<dbReference type="PANTHER" id="PTHR12228">
    <property type="entry name" value="TRANSCRIPTION INITIATION FACTOR TFIID 55 KD SUBUNIT-RELATED"/>
    <property type="match status" value="1"/>
</dbReference>